<dbReference type="EMBL" id="LAZR01010044">
    <property type="protein sequence ID" value="KKM69127.1"/>
    <property type="molecule type" value="Genomic_DNA"/>
</dbReference>
<sequence length="126" mass="14409">MKALSLTQPMAWAIFNGKDVENRTWPTKFRGRVMIHASKGFNKEHYALIASNENRLGCCLPQREDFIHGAIIGEVAIVDCVQHHGSRWAMEGQYQFALRNAQLYEKPIPCKGMLGFFEPNIENEDK</sequence>
<dbReference type="Gene3D" id="2.30.130.30">
    <property type="entry name" value="Hypothetical protein"/>
    <property type="match status" value="1"/>
</dbReference>
<reference evidence="1" key="1">
    <citation type="journal article" date="2015" name="Nature">
        <title>Complex archaea that bridge the gap between prokaryotes and eukaryotes.</title>
        <authorList>
            <person name="Spang A."/>
            <person name="Saw J.H."/>
            <person name="Jorgensen S.L."/>
            <person name="Zaremba-Niedzwiedzka K."/>
            <person name="Martijn J."/>
            <person name="Lind A.E."/>
            <person name="van Eijk R."/>
            <person name="Schleper C."/>
            <person name="Guy L."/>
            <person name="Ettema T.J."/>
        </authorList>
    </citation>
    <scope>NUCLEOTIDE SEQUENCE</scope>
</reference>
<comment type="caution">
    <text evidence="1">The sequence shown here is derived from an EMBL/GenBank/DDBJ whole genome shotgun (WGS) entry which is preliminary data.</text>
</comment>
<dbReference type="InterPro" id="IPR015947">
    <property type="entry name" value="PUA-like_sf"/>
</dbReference>
<dbReference type="AlphaFoldDB" id="A0A0F9MIV5"/>
<accession>A0A0F9MIV5</accession>
<gene>
    <name evidence="1" type="ORF">LCGC14_1453960</name>
</gene>
<name>A0A0F9MIV5_9ZZZZ</name>
<evidence type="ECO:0008006" key="2">
    <source>
        <dbReference type="Google" id="ProtNLM"/>
    </source>
</evidence>
<dbReference type="SUPFAM" id="SSF88697">
    <property type="entry name" value="PUA domain-like"/>
    <property type="match status" value="1"/>
</dbReference>
<evidence type="ECO:0000313" key="1">
    <source>
        <dbReference type="EMBL" id="KKM69127.1"/>
    </source>
</evidence>
<protein>
    <recommendedName>
        <fullName evidence="2">ASCH domain-containing protein</fullName>
    </recommendedName>
</protein>
<proteinExistence type="predicted"/>
<organism evidence="1">
    <name type="scientific">marine sediment metagenome</name>
    <dbReference type="NCBI Taxonomy" id="412755"/>
    <lineage>
        <taxon>unclassified sequences</taxon>
        <taxon>metagenomes</taxon>
        <taxon>ecological metagenomes</taxon>
    </lineage>
</organism>